<evidence type="ECO:0000256" key="5">
    <source>
        <dbReference type="HAMAP-Rule" id="MF_01419"/>
    </source>
</evidence>
<dbReference type="NCBIfam" id="TIGR01487">
    <property type="entry name" value="Pglycolate_arch"/>
    <property type="match status" value="1"/>
</dbReference>
<comment type="catalytic activity">
    <reaction evidence="5">
        <text>2-phosphoglycolate + H2O = glycolate + phosphate</text>
        <dbReference type="Rhea" id="RHEA:14369"/>
        <dbReference type="ChEBI" id="CHEBI:15377"/>
        <dbReference type="ChEBI" id="CHEBI:29805"/>
        <dbReference type="ChEBI" id="CHEBI:43474"/>
        <dbReference type="ChEBI" id="CHEBI:58033"/>
        <dbReference type="EC" id="3.1.3.18"/>
    </reaction>
</comment>
<evidence type="ECO:0000256" key="3">
    <source>
        <dbReference type="ARBA" id="ARBA00022842"/>
    </source>
</evidence>
<accession>A0A127BBN0</accession>
<gene>
    <name evidence="7" type="ORF">TQ32_09730</name>
</gene>
<sequence length="229" mass="25441">MKIRAISIDIDGTITYPDRRVHEEALKAIREAEAKGIPIMLVTGNTVQFAEAASILLGTSGPVVAEDGGAISYKKKRIFLTSMDEEWVLWNEIRKRFPNARTTYTMPDRRAGLVIMRETIDVETVRRIIRELNLNLVAVDSGFAIHVKKPWINKGTGIEKACEILGIKPKEVAHIGDGENDLDAFKVVGYRIAVAQAPESLKREADYITKKSYGEGGAEAIRHVLSLIQ</sequence>
<dbReference type="CDD" id="cd07514">
    <property type="entry name" value="HAD_Pase"/>
    <property type="match status" value="1"/>
</dbReference>
<dbReference type="Pfam" id="PF08282">
    <property type="entry name" value="Hydrolase_3"/>
    <property type="match status" value="2"/>
</dbReference>
<proteinExistence type="inferred from homology"/>
<dbReference type="HAMAP" id="MF_01419">
    <property type="entry name" value="GPH_hydrolase_arch"/>
    <property type="match status" value="1"/>
</dbReference>
<dbReference type="SFLD" id="SFLDG01140">
    <property type="entry name" value="C2.B:_Phosphomannomutase_and_P"/>
    <property type="match status" value="1"/>
</dbReference>
<dbReference type="EMBL" id="CP010835">
    <property type="protein sequence ID" value="AMM54732.1"/>
    <property type="molecule type" value="Genomic_DNA"/>
</dbReference>
<dbReference type="RefSeq" id="WP_068324043.1">
    <property type="nucleotide sequence ID" value="NZ_CP010835.1"/>
</dbReference>
<dbReference type="GO" id="GO:0005829">
    <property type="term" value="C:cytosol"/>
    <property type="evidence" value="ECO:0007669"/>
    <property type="project" value="TreeGrafter"/>
</dbReference>
<comment type="similarity">
    <text evidence="5">Belongs to the archaeal SPP-like hydrolase family.</text>
</comment>
<dbReference type="Gene3D" id="3.90.1070.10">
    <property type="match status" value="1"/>
</dbReference>
<dbReference type="KEGG" id="pyc:TQ32_09730"/>
<keyword evidence="3 5" id="KW-0460">Magnesium</keyword>
<dbReference type="AlphaFoldDB" id="A0A127BBN0"/>
<evidence type="ECO:0000256" key="4">
    <source>
        <dbReference type="ARBA" id="ARBA00023277"/>
    </source>
</evidence>
<dbReference type="PANTHER" id="PTHR10000">
    <property type="entry name" value="PHOSPHOSERINE PHOSPHATASE"/>
    <property type="match status" value="1"/>
</dbReference>
<name>A0A127BBN0_9EURY</name>
<dbReference type="NCBIfam" id="NF002245">
    <property type="entry name" value="PRK01158.1"/>
    <property type="match status" value="1"/>
</dbReference>
<dbReference type="PATRIC" id="fig|1609559.3.peg.2012"/>
<dbReference type="InterPro" id="IPR006382">
    <property type="entry name" value="PGPase"/>
</dbReference>
<evidence type="ECO:0000313" key="7">
    <source>
        <dbReference type="EMBL" id="AMM54732.1"/>
    </source>
</evidence>
<dbReference type="SUPFAM" id="SSF56784">
    <property type="entry name" value="HAD-like"/>
    <property type="match status" value="1"/>
</dbReference>
<comment type="cofactor">
    <cofactor evidence="5">
        <name>Mg(2+)</name>
        <dbReference type="ChEBI" id="CHEBI:18420"/>
    </cofactor>
</comment>
<dbReference type="EC" id="3.1.3.18" evidence="5 6"/>
<dbReference type="GO" id="GO:0000287">
    <property type="term" value="F:magnesium ion binding"/>
    <property type="evidence" value="ECO:0007669"/>
    <property type="project" value="InterPro"/>
</dbReference>
<dbReference type="PANTHER" id="PTHR10000:SF8">
    <property type="entry name" value="HAD SUPERFAMILY HYDROLASE-LIKE, TYPE 3"/>
    <property type="match status" value="1"/>
</dbReference>
<evidence type="ECO:0000313" key="8">
    <source>
        <dbReference type="Proteomes" id="UP000070587"/>
    </source>
</evidence>
<reference evidence="7 8" key="2">
    <citation type="journal article" date="2016" name="Int. J. Syst. Evol. Microbiol.">
        <title>Pyrococcus kukulkanii sp. nov., a hyperthermophilic, piezophilic archaeon isolated from a deep-sea hydrothermal vent.</title>
        <authorList>
            <person name="Callac N."/>
            <person name="Oger P."/>
            <person name="Lesongeur F."/>
            <person name="Rattray J.E."/>
            <person name="Vannier P."/>
            <person name="Michoud G."/>
            <person name="Beauverger M."/>
            <person name="Gayet N."/>
            <person name="Rouxel O."/>
            <person name="Jebbar M."/>
            <person name="Godfroy A."/>
        </authorList>
    </citation>
    <scope>NUCLEOTIDE SEQUENCE [LARGE SCALE GENOMIC DNA]</scope>
    <source>
        <strain evidence="7 8">NCB100</strain>
    </source>
</reference>
<dbReference type="InterPro" id="IPR023214">
    <property type="entry name" value="HAD_sf"/>
</dbReference>
<dbReference type="SFLD" id="SFLDS00003">
    <property type="entry name" value="Haloacid_Dehalogenase"/>
    <property type="match status" value="1"/>
</dbReference>
<evidence type="ECO:0000256" key="1">
    <source>
        <dbReference type="ARBA" id="ARBA00022723"/>
    </source>
</evidence>
<organism evidence="7 8">
    <name type="scientific">Pyrococcus kukulkanii</name>
    <dbReference type="NCBI Taxonomy" id="1609559"/>
    <lineage>
        <taxon>Archaea</taxon>
        <taxon>Methanobacteriati</taxon>
        <taxon>Methanobacteriota</taxon>
        <taxon>Thermococci</taxon>
        <taxon>Thermococcales</taxon>
        <taxon>Thermococcaceae</taxon>
        <taxon>Pyrococcus</taxon>
    </lineage>
</organism>
<dbReference type="STRING" id="1609559.TQ32_09730"/>
<feature type="binding site" evidence="5">
    <location>
        <position position="11"/>
    </location>
    <ligand>
        <name>Mg(2+)</name>
        <dbReference type="ChEBI" id="CHEBI:18420"/>
    </ligand>
</feature>
<dbReference type="NCBIfam" id="TIGR01482">
    <property type="entry name" value="SPP-subfamily"/>
    <property type="match status" value="1"/>
</dbReference>
<dbReference type="Proteomes" id="UP000070587">
    <property type="component" value="Chromosome"/>
</dbReference>
<reference evidence="8" key="1">
    <citation type="submission" date="2015-02" db="EMBL/GenBank/DDBJ databases">
        <title>Pyrococcus kukulkanii sp. nov., a novel hyperthermophilic archaeon isolated from a deep-sea hydrothermal vent at the Guaymas Basin.</title>
        <authorList>
            <person name="Oger P.M."/>
            <person name="Callac N."/>
            <person name="Jebbar M."/>
            <person name="Godfroy A."/>
        </authorList>
    </citation>
    <scope>NUCLEOTIDE SEQUENCE [LARGE SCALE GENOMIC DNA]</scope>
    <source>
        <strain evidence="8">NCB100</strain>
    </source>
</reference>
<evidence type="ECO:0000256" key="6">
    <source>
        <dbReference type="NCBIfam" id="TIGR01487"/>
    </source>
</evidence>
<dbReference type="GeneID" id="28492119"/>
<keyword evidence="4 5" id="KW-0119">Carbohydrate metabolism</keyword>
<feature type="active site" description="Nucleophile" evidence="5">
    <location>
        <position position="9"/>
    </location>
</feature>
<keyword evidence="2 5" id="KW-0378">Hydrolase</keyword>
<dbReference type="Gene3D" id="3.40.50.1000">
    <property type="entry name" value="HAD superfamily/HAD-like"/>
    <property type="match status" value="1"/>
</dbReference>
<feature type="binding site" evidence="5">
    <location>
        <position position="9"/>
    </location>
    <ligand>
        <name>Mg(2+)</name>
        <dbReference type="ChEBI" id="CHEBI:18420"/>
    </ligand>
</feature>
<dbReference type="InterPro" id="IPR036412">
    <property type="entry name" value="HAD-like_sf"/>
</dbReference>
<feature type="binding site" evidence="5">
    <location>
        <position position="177"/>
    </location>
    <ligand>
        <name>Mg(2+)</name>
        <dbReference type="ChEBI" id="CHEBI:18420"/>
    </ligand>
</feature>
<feature type="binding site" evidence="5">
    <location>
        <position position="181"/>
    </location>
    <ligand>
        <name>Mg(2+)</name>
        <dbReference type="ChEBI" id="CHEBI:18420"/>
    </ligand>
</feature>
<feature type="binding site" evidence="5">
    <location>
        <position position="154"/>
    </location>
    <ligand>
        <name>substrate</name>
    </ligand>
</feature>
<protein>
    <recommendedName>
        <fullName evidence="5 6">Phosphoglycolate phosphatase</fullName>
        <shortName evidence="5">PGP</shortName>
        <shortName evidence="5">PGPase</shortName>
        <ecNumber evidence="5 6">3.1.3.18</ecNumber>
    </recommendedName>
</protein>
<comment type="function">
    <text evidence="5">Catalyzes the dephosphorylation of 2-phosphoglycolate.</text>
</comment>
<dbReference type="OrthoDB" id="120822at2157"/>
<dbReference type="GO" id="GO:0008967">
    <property type="term" value="F:phosphoglycolate phosphatase activity"/>
    <property type="evidence" value="ECO:0007669"/>
    <property type="project" value="UniProtKB-UniRule"/>
</dbReference>
<evidence type="ECO:0000256" key="2">
    <source>
        <dbReference type="ARBA" id="ARBA00022801"/>
    </source>
</evidence>
<keyword evidence="1 5" id="KW-0479">Metal-binding</keyword>